<feature type="compositionally biased region" description="Basic and acidic residues" evidence="8">
    <location>
        <begin position="603"/>
        <end position="618"/>
    </location>
</feature>
<keyword evidence="12" id="KW-1185">Reference proteome</keyword>
<evidence type="ECO:0000256" key="8">
    <source>
        <dbReference type="SAM" id="MobiDB-lite"/>
    </source>
</evidence>
<dbReference type="GO" id="GO:0003677">
    <property type="term" value="F:DNA binding"/>
    <property type="evidence" value="ECO:0007669"/>
    <property type="project" value="UniProtKB-KW"/>
</dbReference>
<dbReference type="InterPro" id="IPR056276">
    <property type="entry name" value="AtC3H46-like_PABC-like"/>
</dbReference>
<accession>A0AAE1T7G1</accession>
<dbReference type="AlphaFoldDB" id="A0AAE1T7G1"/>
<dbReference type="InterPro" id="IPR035979">
    <property type="entry name" value="RBD_domain_sf"/>
</dbReference>
<feature type="compositionally biased region" description="Polar residues" evidence="8">
    <location>
        <begin position="542"/>
        <end position="553"/>
    </location>
</feature>
<reference evidence="11" key="2">
    <citation type="journal article" date="2024" name="Plant">
        <title>Genomic evolution and insights into agronomic trait innovations of Sesamum species.</title>
        <authorList>
            <person name="Miao H."/>
            <person name="Wang L."/>
            <person name="Qu L."/>
            <person name="Liu H."/>
            <person name="Sun Y."/>
            <person name="Le M."/>
            <person name="Wang Q."/>
            <person name="Wei S."/>
            <person name="Zheng Y."/>
            <person name="Lin W."/>
            <person name="Duan Y."/>
            <person name="Cao H."/>
            <person name="Xiong S."/>
            <person name="Wang X."/>
            <person name="Wei L."/>
            <person name="Li C."/>
            <person name="Ma Q."/>
            <person name="Ju M."/>
            <person name="Zhao R."/>
            <person name="Li G."/>
            <person name="Mu C."/>
            <person name="Tian Q."/>
            <person name="Mei H."/>
            <person name="Zhang T."/>
            <person name="Gao T."/>
            <person name="Zhang H."/>
        </authorList>
    </citation>
    <scope>NUCLEOTIDE SEQUENCE</scope>
    <source>
        <strain evidence="11">K16</strain>
    </source>
</reference>
<feature type="region of interest" description="Disordered" evidence="8">
    <location>
        <begin position="542"/>
        <end position="568"/>
    </location>
</feature>
<dbReference type="FunFam" id="3.30.70.330:FF:000678">
    <property type="entry name" value="zinc finger CCCH domain-containing protein 53-like isoform X2"/>
    <property type="match status" value="1"/>
</dbReference>
<feature type="zinc finger region" description="C3H1-type" evidence="7">
    <location>
        <begin position="227"/>
        <end position="256"/>
    </location>
</feature>
<feature type="region of interest" description="Disordered" evidence="8">
    <location>
        <begin position="65"/>
        <end position="88"/>
    </location>
</feature>
<keyword evidence="5" id="KW-0238">DNA-binding</keyword>
<dbReference type="Gene3D" id="3.30.70.330">
    <property type="match status" value="1"/>
</dbReference>
<dbReference type="SUPFAM" id="SSF54928">
    <property type="entry name" value="RNA-binding domain, RBD"/>
    <property type="match status" value="1"/>
</dbReference>
<evidence type="ECO:0000256" key="3">
    <source>
        <dbReference type="ARBA" id="ARBA00022833"/>
    </source>
</evidence>
<dbReference type="PROSITE" id="PS50102">
    <property type="entry name" value="RRM"/>
    <property type="match status" value="1"/>
</dbReference>
<dbReference type="InterPro" id="IPR000504">
    <property type="entry name" value="RRM_dom"/>
</dbReference>
<evidence type="ECO:0000259" key="9">
    <source>
        <dbReference type="PROSITE" id="PS50102"/>
    </source>
</evidence>
<keyword evidence="3 7" id="KW-0862">Zinc</keyword>
<keyword evidence="1 7" id="KW-0479">Metal-binding</keyword>
<dbReference type="InterPro" id="IPR000571">
    <property type="entry name" value="Znf_CCCH"/>
</dbReference>
<dbReference type="EMBL" id="JACGWL010000627">
    <property type="protein sequence ID" value="KAK4382953.1"/>
    <property type="molecule type" value="Genomic_DNA"/>
</dbReference>
<organism evidence="11 12">
    <name type="scientific">Sesamum angolense</name>
    <dbReference type="NCBI Taxonomy" id="2727404"/>
    <lineage>
        <taxon>Eukaryota</taxon>
        <taxon>Viridiplantae</taxon>
        <taxon>Streptophyta</taxon>
        <taxon>Embryophyta</taxon>
        <taxon>Tracheophyta</taxon>
        <taxon>Spermatophyta</taxon>
        <taxon>Magnoliopsida</taxon>
        <taxon>eudicotyledons</taxon>
        <taxon>Gunneridae</taxon>
        <taxon>Pentapetalae</taxon>
        <taxon>asterids</taxon>
        <taxon>lamiids</taxon>
        <taxon>Lamiales</taxon>
        <taxon>Pedaliaceae</taxon>
        <taxon>Sesamum</taxon>
    </lineage>
</organism>
<evidence type="ECO:0000256" key="5">
    <source>
        <dbReference type="ARBA" id="ARBA00023125"/>
    </source>
</evidence>
<evidence type="ECO:0000256" key="1">
    <source>
        <dbReference type="ARBA" id="ARBA00022723"/>
    </source>
</evidence>
<evidence type="ECO:0000256" key="2">
    <source>
        <dbReference type="ARBA" id="ARBA00022771"/>
    </source>
</evidence>
<reference evidence="11" key="1">
    <citation type="submission" date="2020-06" db="EMBL/GenBank/DDBJ databases">
        <authorList>
            <person name="Li T."/>
            <person name="Hu X."/>
            <person name="Zhang T."/>
            <person name="Song X."/>
            <person name="Zhang H."/>
            <person name="Dai N."/>
            <person name="Sheng W."/>
            <person name="Hou X."/>
            <person name="Wei L."/>
        </authorList>
    </citation>
    <scope>NUCLEOTIDE SEQUENCE</scope>
    <source>
        <strain evidence="11">K16</strain>
        <tissue evidence="11">Leaf</tissue>
    </source>
</reference>
<evidence type="ECO:0000256" key="6">
    <source>
        <dbReference type="PROSITE-ProRule" id="PRU00176"/>
    </source>
</evidence>
<keyword evidence="2 7" id="KW-0863">Zinc-finger</keyword>
<evidence type="ECO:0000313" key="12">
    <source>
        <dbReference type="Proteomes" id="UP001289374"/>
    </source>
</evidence>
<dbReference type="PROSITE" id="PS50103">
    <property type="entry name" value="ZF_C3H1"/>
    <property type="match status" value="1"/>
</dbReference>
<feature type="domain" description="C3H1-type" evidence="10">
    <location>
        <begin position="227"/>
        <end position="256"/>
    </location>
</feature>
<dbReference type="SMART" id="SM00360">
    <property type="entry name" value="RRM"/>
    <property type="match status" value="1"/>
</dbReference>
<dbReference type="GO" id="GO:0003723">
    <property type="term" value="F:RNA binding"/>
    <property type="evidence" value="ECO:0007669"/>
    <property type="project" value="UniProtKB-UniRule"/>
</dbReference>
<name>A0AAE1T7G1_9LAMI</name>
<comment type="caution">
    <text evidence="11">The sequence shown here is derived from an EMBL/GenBank/DDBJ whole genome shotgun (WGS) entry which is preliminary data.</text>
</comment>
<keyword evidence="4 6" id="KW-0694">RNA-binding</keyword>
<evidence type="ECO:0000256" key="7">
    <source>
        <dbReference type="PROSITE-ProRule" id="PRU00723"/>
    </source>
</evidence>
<feature type="region of interest" description="Disordered" evidence="8">
    <location>
        <begin position="438"/>
        <end position="462"/>
    </location>
</feature>
<evidence type="ECO:0000313" key="11">
    <source>
        <dbReference type="EMBL" id="KAK4382953.1"/>
    </source>
</evidence>
<dbReference type="InterPro" id="IPR012677">
    <property type="entry name" value="Nucleotide-bd_a/b_plait_sf"/>
</dbReference>
<dbReference type="GO" id="GO:0008270">
    <property type="term" value="F:zinc ion binding"/>
    <property type="evidence" value="ECO:0007669"/>
    <property type="project" value="UniProtKB-KW"/>
</dbReference>
<dbReference type="Pfam" id="PF23182">
    <property type="entry name" value="PABC_AtC3H46"/>
    <property type="match status" value="1"/>
</dbReference>
<dbReference type="Pfam" id="PF00076">
    <property type="entry name" value="RRM_1"/>
    <property type="match status" value="1"/>
</dbReference>
<sequence length="688" mass="75179">MDAYEATKIVFQRIQTLDPQNASKIMGVLLIQDHGEKEMIRLAFGPESLVHSVILKARKELGLASSNMPSTPSTPSSPSPFSNSLSLSRQNSCSSSSAASSRLLGGVSLPSPLSIAANQSCSWTNSSSFSSSDFQSPDDLISPSGYNGSSPSTMNSAAAPFYASGEVDLIDELQLQDQLSFLSDSSPPLGPKSSDFFYQQQQDLASSPTGNDPLIFPSYPTAAWVAPPRSTACLTVGAAQGYCKNGTSCRFLHGEGGALADGGAVVGSPSKFDMMEQCQGILRSKSTQQQRLAADSQLMATANFPYSPLPANKCMNFLLQQQLPPADSPSFDDGDGMHKFGRARLERGDFGLNCLNPGSRQIYLTFPADSTFKEEDVSNYFSNFGPVQDVRIPYQQKRMFGFVTFDYPETVKLILAKGNPHFVCDARVLVKPYKEKGKIPDRHRKQQQQMERGEFTGCGSPTGLESRDPYDLQLGSRMFYNTQDMLWRRKLEEQADLQQAIELQNRRLMGLQLLDVKRNSHHRTLSTGAVISSPTYSPTFFNQNALPFSNRSSPEAKEENGSMGTTTTQAQVIVDQEIQLSANVIEKDKDLKAKNENSNGKESPPKESDQHERLEHNLPDSPFASPKAAGDYATAFSNNNLETEKGTNNNLITGTSLFSATPSLDMAPFKSCYFQVPRFASGHEAIGM</sequence>
<evidence type="ECO:0000259" key="10">
    <source>
        <dbReference type="PROSITE" id="PS50103"/>
    </source>
</evidence>
<feature type="region of interest" description="Disordered" evidence="8">
    <location>
        <begin position="586"/>
        <end position="630"/>
    </location>
</feature>
<feature type="domain" description="RRM" evidence="9">
    <location>
        <begin position="360"/>
        <end position="436"/>
    </location>
</feature>
<dbReference type="PANTHER" id="PTHR24009">
    <property type="entry name" value="RNA-BINDING (RRM/RBD/RNP MOTIFS)"/>
    <property type="match status" value="1"/>
</dbReference>
<evidence type="ECO:0000256" key="4">
    <source>
        <dbReference type="ARBA" id="ARBA00022884"/>
    </source>
</evidence>
<dbReference type="InterPro" id="IPR034365">
    <property type="entry name" value="AtC3H46-like_RRM"/>
</dbReference>
<dbReference type="CDD" id="cd12458">
    <property type="entry name" value="RRM_AtC3H46_like"/>
    <property type="match status" value="1"/>
</dbReference>
<dbReference type="Proteomes" id="UP001289374">
    <property type="component" value="Unassembled WGS sequence"/>
</dbReference>
<proteinExistence type="predicted"/>
<feature type="compositionally biased region" description="Basic and acidic residues" evidence="8">
    <location>
        <begin position="586"/>
        <end position="595"/>
    </location>
</feature>
<dbReference type="PANTHER" id="PTHR24009:SF3">
    <property type="entry name" value="RNA-BINDING (RRM_RBD_RNP MOTIFS) FAMILY PROTEIN-RELATED"/>
    <property type="match status" value="1"/>
</dbReference>
<protein>
    <submittedName>
        <fullName evidence="11">Zinc finger CCCH domain-containing protein 53</fullName>
    </submittedName>
</protein>
<gene>
    <name evidence="11" type="ORF">Sango_2824500</name>
</gene>